<dbReference type="Proteomes" id="UP000249081">
    <property type="component" value="Unassembled WGS sequence"/>
</dbReference>
<accession>A0A2W4WBZ0</accession>
<reference evidence="2" key="1">
    <citation type="submission" date="2018-04" db="EMBL/GenBank/DDBJ databases">
        <authorList>
            <person name="Cornet L."/>
        </authorList>
    </citation>
    <scope>NUCLEOTIDE SEQUENCE [LARGE SCALE GENOMIC DNA]</scope>
</reference>
<dbReference type="EMBL" id="QBMN01000056">
    <property type="protein sequence ID" value="PZO41982.1"/>
    <property type="molecule type" value="Genomic_DNA"/>
</dbReference>
<evidence type="ECO:0000313" key="2">
    <source>
        <dbReference type="Proteomes" id="UP000249081"/>
    </source>
</evidence>
<sequence length="204" mass="22754">MTLATSPSPIRVETGHGDIRTIQPGRTWAQFKHLQKGFENTRGLRLFYYNGTIEILMPGEAHELFKSVIGFLIETFLFSRGIEFKPTGSMTQEKEGIAAAEADESYQIDGYRLSVEVNFTSGDAAKLERYQALGVDEVWMWEDGSLVVYHRQTSARSHYEAVDRSGIPALAEIDLNMLSACILLGETSRIQAAQRLLAAHPARS</sequence>
<organism evidence="1 2">
    <name type="scientific">Shackletoniella antarctica</name>
    <dbReference type="NCBI Taxonomy" id="268115"/>
    <lineage>
        <taxon>Bacteria</taxon>
        <taxon>Bacillati</taxon>
        <taxon>Cyanobacteriota</taxon>
        <taxon>Cyanophyceae</taxon>
        <taxon>Oculatellales</taxon>
        <taxon>Oculatellaceae</taxon>
        <taxon>Shackletoniella</taxon>
    </lineage>
</organism>
<gene>
    <name evidence="1" type="ORF">DCF17_09760</name>
</gene>
<name>A0A2W4WBZ0_9CYAN</name>
<reference evidence="1 2" key="2">
    <citation type="submission" date="2018-06" db="EMBL/GenBank/DDBJ databases">
        <title>Metagenomic assembly of (sub)arctic Cyanobacteria and their associated microbiome from non-axenic cultures.</title>
        <authorList>
            <person name="Baurain D."/>
        </authorList>
    </citation>
    <scope>NUCLEOTIDE SEQUENCE [LARGE SCALE GENOMIC DNA]</scope>
    <source>
        <strain evidence="1">ULC041bin1</strain>
    </source>
</reference>
<evidence type="ECO:0000313" key="1">
    <source>
        <dbReference type="EMBL" id="PZO41982.1"/>
    </source>
</evidence>
<proteinExistence type="predicted"/>
<dbReference type="AlphaFoldDB" id="A0A2W4WBZ0"/>
<comment type="caution">
    <text evidence="1">The sequence shown here is derived from an EMBL/GenBank/DDBJ whole genome shotgun (WGS) entry which is preliminary data.</text>
</comment>
<protein>
    <submittedName>
        <fullName evidence="1">Uncharacterized protein</fullName>
    </submittedName>
</protein>
<dbReference type="PANTHER" id="PTHR47152">
    <property type="entry name" value="SLR2084 PROTEIN-RELATED"/>
    <property type="match status" value="1"/>
</dbReference>
<dbReference type="PANTHER" id="PTHR47152:SF4">
    <property type="entry name" value="SLR0445 PROTEIN"/>
    <property type="match status" value="1"/>
</dbReference>